<dbReference type="Pfam" id="PF26154">
    <property type="entry name" value="DUF8042"/>
    <property type="match status" value="1"/>
</dbReference>
<gene>
    <name evidence="2" type="ORF">AEA09_18215</name>
</gene>
<feature type="domain" description="DUF8042" evidence="1">
    <location>
        <begin position="8"/>
        <end position="108"/>
    </location>
</feature>
<keyword evidence="3" id="KW-1185">Reference proteome</keyword>
<dbReference type="EMBL" id="LGRV01000007">
    <property type="protein sequence ID" value="KOS66669.1"/>
    <property type="molecule type" value="Genomic_DNA"/>
</dbReference>
<protein>
    <recommendedName>
        <fullName evidence="1">DUF8042 domain-containing protein</fullName>
    </recommendedName>
</protein>
<evidence type="ECO:0000313" key="3">
    <source>
        <dbReference type="Proteomes" id="UP000050668"/>
    </source>
</evidence>
<name>A0ABR5JYD9_9BACI</name>
<evidence type="ECO:0000259" key="1">
    <source>
        <dbReference type="Pfam" id="PF26154"/>
    </source>
</evidence>
<organism evidence="2 3">
    <name type="scientific">Lysinibacillus contaminans</name>
    <dbReference type="NCBI Taxonomy" id="1293441"/>
    <lineage>
        <taxon>Bacteria</taxon>
        <taxon>Bacillati</taxon>
        <taxon>Bacillota</taxon>
        <taxon>Bacilli</taxon>
        <taxon>Bacillales</taxon>
        <taxon>Bacillaceae</taxon>
        <taxon>Lysinibacillus</taxon>
    </lineage>
</organism>
<proteinExistence type="predicted"/>
<dbReference type="InterPro" id="IPR058355">
    <property type="entry name" value="DUF8042"/>
</dbReference>
<dbReference type="Proteomes" id="UP000050668">
    <property type="component" value="Unassembled WGS sequence"/>
</dbReference>
<reference evidence="3" key="1">
    <citation type="submission" date="2015-07" db="EMBL/GenBank/DDBJ databases">
        <title>Fjat-14205 dsm 2895.</title>
        <authorList>
            <person name="Liu B."/>
            <person name="Wang J."/>
            <person name="Zhu Y."/>
            <person name="Liu G."/>
            <person name="Chen Q."/>
            <person name="Chen Z."/>
            <person name="Lan J."/>
            <person name="Che J."/>
            <person name="Ge C."/>
            <person name="Shi H."/>
            <person name="Pan Z."/>
            <person name="Liu X."/>
        </authorList>
    </citation>
    <scope>NUCLEOTIDE SEQUENCE [LARGE SCALE GENOMIC DNA]</scope>
    <source>
        <strain evidence="3">DSM 25560</strain>
    </source>
</reference>
<dbReference type="RefSeq" id="WP_053585368.1">
    <property type="nucleotide sequence ID" value="NZ_LGRV01000007.1"/>
</dbReference>
<comment type="caution">
    <text evidence="2">The sequence shown here is derived from an EMBL/GenBank/DDBJ whole genome shotgun (WGS) entry which is preliminary data.</text>
</comment>
<sequence length="110" mass="12844">MKSSNEVLELKESFNDYLHNLSGGVLYIANCFKEDKLSEALNSIYDFSEGMTWLNDAMRLLNEHGDNIFIDFARIKEYLIEINEGLEKQDYLLVADIFEYEIAPFFTELN</sequence>
<accession>A0ABR5JYD9</accession>
<evidence type="ECO:0000313" key="2">
    <source>
        <dbReference type="EMBL" id="KOS66669.1"/>
    </source>
</evidence>